<dbReference type="PANTHER" id="PTHR43775">
    <property type="entry name" value="FATTY ACID SYNTHASE"/>
    <property type="match status" value="1"/>
</dbReference>
<name>A0A0L7L733_OPEBR</name>
<proteinExistence type="predicted"/>
<comment type="caution">
    <text evidence="3">The sequence shown here is derived from an EMBL/GenBank/DDBJ whole genome shotgun (WGS) entry which is preliminary data.</text>
</comment>
<gene>
    <name evidence="3" type="ORF">OBRU01_07531</name>
</gene>
<dbReference type="Pfam" id="PF00109">
    <property type="entry name" value="ketoacyl-synt"/>
    <property type="match status" value="1"/>
</dbReference>
<dbReference type="Proteomes" id="UP000037510">
    <property type="component" value="Unassembled WGS sequence"/>
</dbReference>
<reference evidence="3 4" key="1">
    <citation type="journal article" date="2015" name="Genome Biol. Evol.">
        <title>The genome of winter moth (Operophtera brumata) provides a genomic perspective on sexual dimorphism and phenology.</title>
        <authorList>
            <person name="Derks M.F."/>
            <person name="Smit S."/>
            <person name="Salis L."/>
            <person name="Schijlen E."/>
            <person name="Bossers A."/>
            <person name="Mateman C."/>
            <person name="Pijl A.S."/>
            <person name="de Ridder D."/>
            <person name="Groenen M.A."/>
            <person name="Visser M.E."/>
            <person name="Megens H.J."/>
        </authorList>
    </citation>
    <scope>NUCLEOTIDE SEQUENCE [LARGE SCALE GENOMIC DNA]</scope>
    <source>
        <strain evidence="3">WM2013NL</strain>
        <tissue evidence="3">Head and thorax</tissue>
    </source>
</reference>
<evidence type="ECO:0000259" key="2">
    <source>
        <dbReference type="Pfam" id="PF00109"/>
    </source>
</evidence>
<dbReference type="InterPro" id="IPR016039">
    <property type="entry name" value="Thiolase-like"/>
</dbReference>
<feature type="domain" description="Beta-ketoacyl synthase-like N-terminal" evidence="2">
    <location>
        <begin position="51"/>
        <end position="91"/>
    </location>
</feature>
<dbReference type="SUPFAM" id="SSF53901">
    <property type="entry name" value="Thiolase-like"/>
    <property type="match status" value="1"/>
</dbReference>
<accession>A0A0L7L733</accession>
<dbReference type="Gene3D" id="3.40.47.10">
    <property type="match status" value="1"/>
</dbReference>
<dbReference type="PANTHER" id="PTHR43775:SF23">
    <property type="entry name" value="FATTY ACID SYNTHASE 3"/>
    <property type="match status" value="1"/>
</dbReference>
<dbReference type="AlphaFoldDB" id="A0A0L7L733"/>
<dbReference type="EMBL" id="JTDY01002491">
    <property type="protein sequence ID" value="KOB71302.1"/>
    <property type="molecule type" value="Genomic_DNA"/>
</dbReference>
<keyword evidence="4" id="KW-1185">Reference proteome</keyword>
<feature type="region of interest" description="Disordered" evidence="1">
    <location>
        <begin position="1"/>
        <end position="23"/>
    </location>
</feature>
<evidence type="ECO:0000313" key="4">
    <source>
        <dbReference type="Proteomes" id="UP000037510"/>
    </source>
</evidence>
<dbReference type="STRING" id="104452.A0A0L7L733"/>
<dbReference type="InterPro" id="IPR050091">
    <property type="entry name" value="PKS_NRPS_Biosynth_Enz"/>
</dbReference>
<sequence length="91" mass="10126">MAPTPVAEDRLTSGHRLSHPPPGDEVLLTGVSGYFPDSDSVVHLQENLFNKINNVNKFDASFFGVHYKQAHTMDPMCRILLEKAYEAIIDA</sequence>
<organism evidence="3 4">
    <name type="scientific">Operophtera brumata</name>
    <name type="common">Winter moth</name>
    <name type="synonym">Phalaena brumata</name>
    <dbReference type="NCBI Taxonomy" id="104452"/>
    <lineage>
        <taxon>Eukaryota</taxon>
        <taxon>Metazoa</taxon>
        <taxon>Ecdysozoa</taxon>
        <taxon>Arthropoda</taxon>
        <taxon>Hexapoda</taxon>
        <taxon>Insecta</taxon>
        <taxon>Pterygota</taxon>
        <taxon>Neoptera</taxon>
        <taxon>Endopterygota</taxon>
        <taxon>Lepidoptera</taxon>
        <taxon>Glossata</taxon>
        <taxon>Ditrysia</taxon>
        <taxon>Geometroidea</taxon>
        <taxon>Geometridae</taxon>
        <taxon>Larentiinae</taxon>
        <taxon>Operophtera</taxon>
    </lineage>
</organism>
<dbReference type="GO" id="GO:0006633">
    <property type="term" value="P:fatty acid biosynthetic process"/>
    <property type="evidence" value="ECO:0007669"/>
    <property type="project" value="TreeGrafter"/>
</dbReference>
<dbReference type="GO" id="GO:0004312">
    <property type="term" value="F:fatty acid synthase activity"/>
    <property type="evidence" value="ECO:0007669"/>
    <property type="project" value="TreeGrafter"/>
</dbReference>
<feature type="non-terminal residue" evidence="3">
    <location>
        <position position="91"/>
    </location>
</feature>
<evidence type="ECO:0000256" key="1">
    <source>
        <dbReference type="SAM" id="MobiDB-lite"/>
    </source>
</evidence>
<dbReference type="InterPro" id="IPR014030">
    <property type="entry name" value="Ketoacyl_synth_N"/>
</dbReference>
<evidence type="ECO:0000313" key="3">
    <source>
        <dbReference type="EMBL" id="KOB71302.1"/>
    </source>
</evidence>
<protein>
    <recommendedName>
        <fullName evidence="2">Beta-ketoacyl synthase-like N-terminal domain-containing protein</fullName>
    </recommendedName>
</protein>